<sequence>MVHILDYGVGNIQAFINMYKRLGVECMRCKNPDNLLGATHIILPGVGSFDHAMNRFLESGLKDKVEELVFEHQIPLLGICVGMQMLASSSEEGELPGLGWVPGRVKSFKGALPEQDLPLPHMGWNDVEIANNSPIFKEFDMEPHFYFLHSYFFECSDQESRLASAKYGLEFDCIVSSGNVYGIQCHPEKSHQYGAMFLKNFSEL</sequence>
<keyword evidence="10" id="KW-0963">Cytoplasm</keyword>
<reference evidence="14" key="1">
    <citation type="submission" date="2016-07" db="EMBL/GenBank/DDBJ databases">
        <title>Nontailed viruses are major unrecognized killers of bacteria in the ocean.</title>
        <authorList>
            <person name="Kauffman K."/>
            <person name="Hussain F."/>
            <person name="Yang J."/>
            <person name="Arevalo P."/>
            <person name="Brown J."/>
            <person name="Cutler M."/>
            <person name="Kelly L."/>
            <person name="Polz M.F."/>
        </authorList>
    </citation>
    <scope>NUCLEOTIDE SEQUENCE [LARGE SCALE GENOMIC DNA]</scope>
    <source>
        <strain evidence="14">10N.261.48.A1</strain>
    </source>
</reference>
<dbReference type="UniPathway" id="UPA00031">
    <property type="reaction ID" value="UER00010"/>
</dbReference>
<dbReference type="Proteomes" id="UP000235554">
    <property type="component" value="Unassembled WGS sequence"/>
</dbReference>
<dbReference type="GO" id="GO:0016829">
    <property type="term" value="F:lyase activity"/>
    <property type="evidence" value="ECO:0007669"/>
    <property type="project" value="UniProtKB-KW"/>
</dbReference>
<dbReference type="Gene3D" id="3.40.50.880">
    <property type="match status" value="1"/>
</dbReference>
<comment type="subunit">
    <text evidence="2 10">Heterodimer of HisH and HisF.</text>
</comment>
<feature type="active site" evidence="10 11">
    <location>
        <position position="186"/>
    </location>
</feature>
<protein>
    <recommendedName>
        <fullName evidence="10">Imidazole glycerol phosphate synthase subunit HisH</fullName>
        <ecNumber evidence="10">4.3.2.10</ecNumber>
    </recommendedName>
    <alternativeName>
        <fullName evidence="10">IGP synthase glutaminase subunit</fullName>
        <ecNumber evidence="10">3.5.1.2</ecNumber>
    </alternativeName>
    <alternativeName>
        <fullName evidence="10">IGP synthase subunit HisH</fullName>
    </alternativeName>
    <alternativeName>
        <fullName evidence="10">ImGP synthase subunit HisH</fullName>
        <shortName evidence="10">IGPS subunit HisH</shortName>
    </alternativeName>
</protein>
<keyword evidence="13" id="KW-0808">Transferase</keyword>
<keyword evidence="7 10" id="KW-0456">Lyase</keyword>
<dbReference type="InterPro" id="IPR017926">
    <property type="entry name" value="GATASE"/>
</dbReference>
<dbReference type="NCBIfam" id="TIGR01855">
    <property type="entry name" value="IMP_synth_hisH"/>
    <property type="match status" value="1"/>
</dbReference>
<comment type="pathway">
    <text evidence="1 10">Amino-acid biosynthesis; L-histidine biosynthesis; L-histidine from 5-phospho-alpha-D-ribose 1-diphosphate: step 5/9.</text>
</comment>
<evidence type="ECO:0000256" key="10">
    <source>
        <dbReference type="HAMAP-Rule" id="MF_00278"/>
    </source>
</evidence>
<comment type="caution">
    <text evidence="13">The sequence shown here is derived from an EMBL/GenBank/DDBJ whole genome shotgun (WGS) entry which is preliminary data.</text>
</comment>
<comment type="catalytic activity">
    <reaction evidence="8 10">
        <text>5-[(5-phospho-1-deoxy-D-ribulos-1-ylimino)methylamino]-1-(5-phospho-beta-D-ribosyl)imidazole-4-carboxamide + L-glutamine = D-erythro-1-(imidazol-4-yl)glycerol 3-phosphate + 5-amino-1-(5-phospho-beta-D-ribosyl)imidazole-4-carboxamide + L-glutamate + H(+)</text>
        <dbReference type="Rhea" id="RHEA:24793"/>
        <dbReference type="ChEBI" id="CHEBI:15378"/>
        <dbReference type="ChEBI" id="CHEBI:29985"/>
        <dbReference type="ChEBI" id="CHEBI:58278"/>
        <dbReference type="ChEBI" id="CHEBI:58359"/>
        <dbReference type="ChEBI" id="CHEBI:58475"/>
        <dbReference type="ChEBI" id="CHEBI:58525"/>
        <dbReference type="EC" id="4.3.2.10"/>
    </reaction>
</comment>
<dbReference type="RefSeq" id="WP_102362130.1">
    <property type="nucleotide sequence ID" value="NZ_MCWT02000003.1"/>
</dbReference>
<evidence type="ECO:0000256" key="8">
    <source>
        <dbReference type="ARBA" id="ARBA00047838"/>
    </source>
</evidence>
<evidence type="ECO:0000259" key="12">
    <source>
        <dbReference type="Pfam" id="PF00117"/>
    </source>
</evidence>
<keyword evidence="6 10" id="KW-0368">Histidine biosynthesis</keyword>
<proteinExistence type="inferred from homology"/>
<evidence type="ECO:0000256" key="6">
    <source>
        <dbReference type="ARBA" id="ARBA00023102"/>
    </source>
</evidence>
<feature type="active site" evidence="10 11">
    <location>
        <position position="188"/>
    </location>
</feature>
<dbReference type="PANTHER" id="PTHR42701:SF1">
    <property type="entry name" value="IMIDAZOLE GLYCEROL PHOSPHATE SYNTHASE SUBUNIT HISH"/>
    <property type="match status" value="1"/>
</dbReference>
<dbReference type="GO" id="GO:0005737">
    <property type="term" value="C:cytoplasm"/>
    <property type="evidence" value="ECO:0007669"/>
    <property type="project" value="UniProtKB-SubCell"/>
</dbReference>
<evidence type="ECO:0000256" key="1">
    <source>
        <dbReference type="ARBA" id="ARBA00005091"/>
    </source>
</evidence>
<dbReference type="HAMAP" id="MF_00278">
    <property type="entry name" value="HisH"/>
    <property type="match status" value="1"/>
</dbReference>
<dbReference type="EMBL" id="MCZJ01000014">
    <property type="protein sequence ID" value="PMM57997.1"/>
    <property type="molecule type" value="Genomic_DNA"/>
</dbReference>
<evidence type="ECO:0000256" key="11">
    <source>
        <dbReference type="PIRSR" id="PIRSR000495-1"/>
    </source>
</evidence>
<accession>A0A855IPS7</accession>
<evidence type="ECO:0000256" key="3">
    <source>
        <dbReference type="ARBA" id="ARBA00022605"/>
    </source>
</evidence>
<comment type="function">
    <text evidence="10">IGPS catalyzes the conversion of PRFAR and glutamine to IGP, AICAR and glutamate. The HisH subunit catalyzes the hydrolysis of glutamine to glutamate and ammonia as part of the synthesis of IGP and AICAR. The resulting ammonia molecule is channeled to the active site of HisF.</text>
</comment>
<gene>
    <name evidence="10" type="primary">hisH</name>
    <name evidence="13" type="ORF">BCT50_22845</name>
</gene>
<dbReference type="AlphaFoldDB" id="A0A855IPS7"/>
<evidence type="ECO:0000256" key="7">
    <source>
        <dbReference type="ARBA" id="ARBA00023239"/>
    </source>
</evidence>
<feature type="domain" description="Glutamine amidotransferase" evidence="12">
    <location>
        <begin position="4"/>
        <end position="201"/>
    </location>
</feature>
<dbReference type="EC" id="3.5.1.2" evidence="10"/>
<evidence type="ECO:0000256" key="2">
    <source>
        <dbReference type="ARBA" id="ARBA00011152"/>
    </source>
</evidence>
<dbReference type="SUPFAM" id="SSF52317">
    <property type="entry name" value="Class I glutamine amidotransferase-like"/>
    <property type="match status" value="1"/>
</dbReference>
<dbReference type="Pfam" id="PF00117">
    <property type="entry name" value="GATase"/>
    <property type="match status" value="1"/>
</dbReference>
<evidence type="ECO:0000256" key="4">
    <source>
        <dbReference type="ARBA" id="ARBA00022801"/>
    </source>
</evidence>
<keyword evidence="5 10" id="KW-0315">Glutamine amidotransferase</keyword>
<dbReference type="EC" id="4.3.2.10" evidence="10"/>
<dbReference type="PROSITE" id="PS51273">
    <property type="entry name" value="GATASE_TYPE_1"/>
    <property type="match status" value="1"/>
</dbReference>
<name>A0A855IPS7_9VIBR</name>
<keyword evidence="3 10" id="KW-0028">Amino-acid biosynthesis</keyword>
<evidence type="ECO:0000313" key="14">
    <source>
        <dbReference type="Proteomes" id="UP000235554"/>
    </source>
</evidence>
<dbReference type="InterPro" id="IPR029062">
    <property type="entry name" value="Class_I_gatase-like"/>
</dbReference>
<dbReference type="GO" id="GO:0004359">
    <property type="term" value="F:glutaminase activity"/>
    <property type="evidence" value="ECO:0007669"/>
    <property type="project" value="UniProtKB-EC"/>
</dbReference>
<dbReference type="PIRSF" id="PIRSF000495">
    <property type="entry name" value="Amidotransf_hisH"/>
    <property type="match status" value="1"/>
</dbReference>
<organism evidence="13 14">
    <name type="scientific">Vibrio lentus</name>
    <dbReference type="NCBI Taxonomy" id="136468"/>
    <lineage>
        <taxon>Bacteria</taxon>
        <taxon>Pseudomonadati</taxon>
        <taxon>Pseudomonadota</taxon>
        <taxon>Gammaproteobacteria</taxon>
        <taxon>Vibrionales</taxon>
        <taxon>Vibrionaceae</taxon>
        <taxon>Vibrio</taxon>
    </lineage>
</organism>
<dbReference type="GO" id="GO:0000105">
    <property type="term" value="P:L-histidine biosynthetic process"/>
    <property type="evidence" value="ECO:0007669"/>
    <property type="project" value="UniProtKB-UniRule"/>
</dbReference>
<dbReference type="PANTHER" id="PTHR42701">
    <property type="entry name" value="IMIDAZOLE GLYCEROL PHOSPHATE SYNTHASE SUBUNIT HISH"/>
    <property type="match status" value="1"/>
</dbReference>
<dbReference type="GO" id="GO:0000107">
    <property type="term" value="F:imidazoleglycerol-phosphate synthase activity"/>
    <property type="evidence" value="ECO:0007669"/>
    <property type="project" value="UniProtKB-UniRule"/>
</dbReference>
<dbReference type="InterPro" id="IPR010139">
    <property type="entry name" value="Imidazole-glycPsynth_HisH"/>
</dbReference>
<evidence type="ECO:0000256" key="5">
    <source>
        <dbReference type="ARBA" id="ARBA00022962"/>
    </source>
</evidence>
<keyword evidence="4 10" id="KW-0378">Hydrolase</keyword>
<dbReference type="CDD" id="cd01748">
    <property type="entry name" value="GATase1_IGP_Synthase"/>
    <property type="match status" value="1"/>
</dbReference>
<evidence type="ECO:0000256" key="9">
    <source>
        <dbReference type="ARBA" id="ARBA00049534"/>
    </source>
</evidence>
<comment type="subcellular location">
    <subcellularLocation>
        <location evidence="10">Cytoplasm</location>
    </subcellularLocation>
</comment>
<comment type="catalytic activity">
    <reaction evidence="9 10">
        <text>L-glutamine + H2O = L-glutamate + NH4(+)</text>
        <dbReference type="Rhea" id="RHEA:15889"/>
        <dbReference type="ChEBI" id="CHEBI:15377"/>
        <dbReference type="ChEBI" id="CHEBI:28938"/>
        <dbReference type="ChEBI" id="CHEBI:29985"/>
        <dbReference type="ChEBI" id="CHEBI:58359"/>
        <dbReference type="EC" id="3.5.1.2"/>
    </reaction>
</comment>
<evidence type="ECO:0000313" key="13">
    <source>
        <dbReference type="EMBL" id="PMM57997.1"/>
    </source>
</evidence>
<feature type="active site" description="Nucleophile" evidence="10 11">
    <location>
        <position position="80"/>
    </location>
</feature>